<evidence type="ECO:0000256" key="2">
    <source>
        <dbReference type="ARBA" id="ARBA00023125"/>
    </source>
</evidence>
<evidence type="ECO:0000313" key="6">
    <source>
        <dbReference type="EMBL" id="SEF55299.1"/>
    </source>
</evidence>
<evidence type="ECO:0000259" key="5">
    <source>
        <dbReference type="PROSITE" id="PS50977"/>
    </source>
</evidence>
<dbReference type="PANTHER" id="PTHR30055:SF234">
    <property type="entry name" value="HTH-TYPE TRANSCRIPTIONAL REGULATOR BETI"/>
    <property type="match status" value="1"/>
</dbReference>
<dbReference type="SUPFAM" id="SSF46689">
    <property type="entry name" value="Homeodomain-like"/>
    <property type="match status" value="1"/>
</dbReference>
<dbReference type="EMBL" id="FNUY01000001">
    <property type="protein sequence ID" value="SEF55299.1"/>
    <property type="molecule type" value="Genomic_DNA"/>
</dbReference>
<dbReference type="InterPro" id="IPR036271">
    <property type="entry name" value="Tet_transcr_reg_TetR-rel_C_sf"/>
</dbReference>
<dbReference type="GO" id="GO:0000976">
    <property type="term" value="F:transcription cis-regulatory region binding"/>
    <property type="evidence" value="ECO:0007669"/>
    <property type="project" value="TreeGrafter"/>
</dbReference>
<proteinExistence type="predicted"/>
<dbReference type="OrthoDB" id="9787680at2"/>
<feature type="DNA-binding region" description="H-T-H motif" evidence="4">
    <location>
        <begin position="38"/>
        <end position="57"/>
    </location>
</feature>
<protein>
    <submittedName>
        <fullName evidence="6">Transcriptional regulator, TetR family</fullName>
    </submittedName>
</protein>
<dbReference type="Pfam" id="PF17932">
    <property type="entry name" value="TetR_C_24"/>
    <property type="match status" value="1"/>
</dbReference>
<keyword evidence="2 4" id="KW-0238">DNA-binding</keyword>
<dbReference type="Gene3D" id="1.10.357.10">
    <property type="entry name" value="Tetracycline Repressor, domain 2"/>
    <property type="match status" value="1"/>
</dbReference>
<dbReference type="PRINTS" id="PR00455">
    <property type="entry name" value="HTHTETR"/>
</dbReference>
<dbReference type="InterPro" id="IPR009057">
    <property type="entry name" value="Homeodomain-like_sf"/>
</dbReference>
<dbReference type="SUPFAM" id="SSF48498">
    <property type="entry name" value="Tetracyclin repressor-like, C-terminal domain"/>
    <property type="match status" value="1"/>
</dbReference>
<evidence type="ECO:0000256" key="4">
    <source>
        <dbReference type="PROSITE-ProRule" id="PRU00335"/>
    </source>
</evidence>
<evidence type="ECO:0000313" key="7">
    <source>
        <dbReference type="Proteomes" id="UP000236743"/>
    </source>
</evidence>
<reference evidence="6 7" key="1">
    <citation type="submission" date="2016-10" db="EMBL/GenBank/DDBJ databases">
        <authorList>
            <person name="de Groot N.N."/>
        </authorList>
    </citation>
    <scope>NUCLEOTIDE SEQUENCE [LARGE SCALE GENOMIC DNA]</scope>
    <source>
        <strain evidence="6 7">DSM 26656</strain>
    </source>
</reference>
<keyword evidence="3" id="KW-0804">Transcription</keyword>
<dbReference type="Pfam" id="PF00440">
    <property type="entry name" value="TetR_N"/>
    <property type="match status" value="1"/>
</dbReference>
<evidence type="ECO:0000256" key="1">
    <source>
        <dbReference type="ARBA" id="ARBA00023015"/>
    </source>
</evidence>
<dbReference type="AlphaFoldDB" id="A0A1H5SXR5"/>
<organism evidence="6 7">
    <name type="scientific">Bosea lathyri</name>
    <dbReference type="NCBI Taxonomy" id="1036778"/>
    <lineage>
        <taxon>Bacteria</taxon>
        <taxon>Pseudomonadati</taxon>
        <taxon>Pseudomonadota</taxon>
        <taxon>Alphaproteobacteria</taxon>
        <taxon>Hyphomicrobiales</taxon>
        <taxon>Boseaceae</taxon>
        <taxon>Bosea</taxon>
    </lineage>
</organism>
<evidence type="ECO:0000256" key="3">
    <source>
        <dbReference type="ARBA" id="ARBA00023163"/>
    </source>
</evidence>
<keyword evidence="1" id="KW-0805">Transcription regulation</keyword>
<name>A0A1H5SXR5_9HYPH</name>
<dbReference type="InterPro" id="IPR041490">
    <property type="entry name" value="KstR2_TetR_C"/>
</dbReference>
<dbReference type="InterPro" id="IPR001647">
    <property type="entry name" value="HTH_TetR"/>
</dbReference>
<accession>A0A1H5SXR5</accession>
<dbReference type="Proteomes" id="UP000236743">
    <property type="component" value="Unassembled WGS sequence"/>
</dbReference>
<feature type="domain" description="HTH tetR-type" evidence="5">
    <location>
        <begin position="15"/>
        <end position="75"/>
    </location>
</feature>
<keyword evidence="7" id="KW-1185">Reference proteome</keyword>
<gene>
    <name evidence="6" type="ORF">SAMN04488115_101447</name>
</gene>
<dbReference type="Gene3D" id="1.10.10.60">
    <property type="entry name" value="Homeodomain-like"/>
    <property type="match status" value="1"/>
</dbReference>
<dbReference type="InterPro" id="IPR050109">
    <property type="entry name" value="HTH-type_TetR-like_transc_reg"/>
</dbReference>
<dbReference type="PANTHER" id="PTHR30055">
    <property type="entry name" value="HTH-TYPE TRANSCRIPTIONAL REGULATOR RUTR"/>
    <property type="match status" value="1"/>
</dbReference>
<dbReference type="GO" id="GO:0003700">
    <property type="term" value="F:DNA-binding transcription factor activity"/>
    <property type="evidence" value="ECO:0007669"/>
    <property type="project" value="TreeGrafter"/>
</dbReference>
<sequence length="217" mass="23425">MSAALDRSADGPIEGGSRRLILDTAARLLRGGGYHQTTLREIAEAVGIRKASLYYHFASKEEIVEAVVNDGVRFVHEAVVAALAQASDATPRKRLEAAIRAHLTALHGHGDYTSASIKVFTFGATPTPDSVRRVRRAYEDVWRALIAELQEAGALSPQRAPDALRFFLLGALNGSTDWYRPDRFDLADLAREFTGLITHGEQGGAAAMAADLASANR</sequence>
<dbReference type="PROSITE" id="PS50977">
    <property type="entry name" value="HTH_TETR_2"/>
    <property type="match status" value="1"/>
</dbReference>
<dbReference type="RefSeq" id="WP_103870820.1">
    <property type="nucleotide sequence ID" value="NZ_FNUY01000001.1"/>
</dbReference>